<reference evidence="2" key="1">
    <citation type="journal article" date="2023" name="Mol. Plant Microbe Interact.">
        <title>Elucidating the Obligate Nature and Biological Capacity of an Invasive Fungal Corn Pathogen.</title>
        <authorList>
            <person name="MacCready J.S."/>
            <person name="Roggenkamp E.M."/>
            <person name="Gdanetz K."/>
            <person name="Chilvers M.I."/>
        </authorList>
    </citation>
    <scope>NUCLEOTIDE SEQUENCE</scope>
    <source>
        <strain evidence="2">PM02</strain>
    </source>
</reference>
<keyword evidence="3" id="KW-1185">Reference proteome</keyword>
<name>A0AAD9IAP4_9PEZI</name>
<comment type="caution">
    <text evidence="2">The sequence shown here is derived from an EMBL/GenBank/DDBJ whole genome shotgun (WGS) entry which is preliminary data.</text>
</comment>
<accession>A0AAD9IAP4</accession>
<evidence type="ECO:0000256" key="1">
    <source>
        <dbReference type="SAM" id="MobiDB-lite"/>
    </source>
</evidence>
<evidence type="ECO:0000313" key="3">
    <source>
        <dbReference type="Proteomes" id="UP001217918"/>
    </source>
</evidence>
<protein>
    <submittedName>
        <fullName evidence="2">Uncharacterized protein</fullName>
    </submittedName>
</protein>
<dbReference type="AlphaFoldDB" id="A0AAD9IAP4"/>
<evidence type="ECO:0000313" key="2">
    <source>
        <dbReference type="EMBL" id="KAK2074346.1"/>
    </source>
</evidence>
<feature type="compositionally biased region" description="Basic and acidic residues" evidence="1">
    <location>
        <begin position="91"/>
        <end position="106"/>
    </location>
</feature>
<feature type="region of interest" description="Disordered" evidence="1">
    <location>
        <begin position="32"/>
        <end position="121"/>
    </location>
</feature>
<gene>
    <name evidence="2" type="ORF">P8C59_008560</name>
</gene>
<dbReference type="Proteomes" id="UP001217918">
    <property type="component" value="Unassembled WGS sequence"/>
</dbReference>
<dbReference type="EMBL" id="JAQQPM010000008">
    <property type="protein sequence ID" value="KAK2074346.1"/>
    <property type="molecule type" value="Genomic_DNA"/>
</dbReference>
<proteinExistence type="predicted"/>
<sequence length="133" mass="14372">MPLALAPTLAKPAKITPAIRCIAAYKAKRRDNAGRYTTNSGLTADKDDNNAYNRAYMPPANTEEEEEGGSGDDNSVNSGTSDSTNKGEGGGARERGESASRCEDTPLYKQQRVMSYPYGPSSAPYADIYIYYI</sequence>
<organism evidence="2 3">
    <name type="scientific">Phyllachora maydis</name>
    <dbReference type="NCBI Taxonomy" id="1825666"/>
    <lineage>
        <taxon>Eukaryota</taxon>
        <taxon>Fungi</taxon>
        <taxon>Dikarya</taxon>
        <taxon>Ascomycota</taxon>
        <taxon>Pezizomycotina</taxon>
        <taxon>Sordariomycetes</taxon>
        <taxon>Sordariomycetidae</taxon>
        <taxon>Phyllachorales</taxon>
        <taxon>Phyllachoraceae</taxon>
        <taxon>Phyllachora</taxon>
    </lineage>
</organism>
<feature type="compositionally biased region" description="Low complexity" evidence="1">
    <location>
        <begin position="72"/>
        <end position="84"/>
    </location>
</feature>